<dbReference type="PRINTS" id="PR01231">
    <property type="entry name" value="HCO3TRNSPORT"/>
</dbReference>
<evidence type="ECO:0000256" key="1">
    <source>
        <dbReference type="ARBA" id="ARBA00004651"/>
    </source>
</evidence>
<evidence type="ECO:0000256" key="7">
    <source>
        <dbReference type="ARBA" id="ARBA00023065"/>
    </source>
</evidence>
<feature type="region of interest" description="Disordered" evidence="9">
    <location>
        <begin position="99"/>
        <end position="160"/>
    </location>
</feature>
<feature type="region of interest" description="Disordered" evidence="9">
    <location>
        <begin position="207"/>
        <end position="233"/>
    </location>
</feature>
<reference evidence="13 14" key="1">
    <citation type="submission" date="2022-12" db="EMBL/GenBank/DDBJ databases">
        <title>Chromosome-level genome of Tegillarca granosa.</title>
        <authorList>
            <person name="Kim J."/>
        </authorList>
    </citation>
    <scope>NUCLEOTIDE SEQUENCE [LARGE SCALE GENOMIC DNA]</scope>
    <source>
        <strain evidence="13">Teg-2019</strain>
        <tissue evidence="13">Adductor muscle</tissue>
    </source>
</reference>
<dbReference type="Proteomes" id="UP001217089">
    <property type="component" value="Unassembled WGS sequence"/>
</dbReference>
<feature type="transmembrane region" description="Helical" evidence="10">
    <location>
        <begin position="545"/>
        <end position="565"/>
    </location>
</feature>
<dbReference type="Gene3D" id="3.40.930.10">
    <property type="entry name" value="Mannitol-specific EII, Chain A"/>
    <property type="match status" value="1"/>
</dbReference>
<dbReference type="PANTHER" id="PTHR11453:SF36">
    <property type="entry name" value="ANION EXCHANGE PROTEIN"/>
    <property type="match status" value="1"/>
</dbReference>
<evidence type="ECO:0000313" key="13">
    <source>
        <dbReference type="EMBL" id="KAJ8313637.1"/>
    </source>
</evidence>
<dbReference type="Pfam" id="PF07565">
    <property type="entry name" value="Band_3_cyto"/>
    <property type="match status" value="1"/>
</dbReference>
<dbReference type="PANTHER" id="PTHR11453">
    <property type="entry name" value="ANION EXCHANGE PROTEIN"/>
    <property type="match status" value="1"/>
</dbReference>
<evidence type="ECO:0000256" key="2">
    <source>
        <dbReference type="ARBA" id="ARBA00010993"/>
    </source>
</evidence>
<feature type="domain" description="Bicarbonate transporter-like transmembrane" evidence="11">
    <location>
        <begin position="309"/>
        <end position="495"/>
    </location>
</feature>
<name>A0ABQ9FB81_TEGGR</name>
<evidence type="ECO:0000256" key="3">
    <source>
        <dbReference type="ARBA" id="ARBA00022448"/>
    </source>
</evidence>
<feature type="transmembrane region" description="Helical" evidence="10">
    <location>
        <begin position="353"/>
        <end position="371"/>
    </location>
</feature>
<keyword evidence="7" id="KW-0406">Ion transport</keyword>
<feature type="transmembrane region" description="Helical" evidence="10">
    <location>
        <begin position="315"/>
        <end position="333"/>
    </location>
</feature>
<feature type="transmembrane region" description="Helical" evidence="10">
    <location>
        <begin position="441"/>
        <end position="474"/>
    </location>
</feature>
<dbReference type="EMBL" id="JARBDR010000342">
    <property type="protein sequence ID" value="KAJ8313637.1"/>
    <property type="molecule type" value="Genomic_DNA"/>
</dbReference>
<feature type="transmembrane region" description="Helical" evidence="10">
    <location>
        <begin position="494"/>
        <end position="515"/>
    </location>
</feature>
<dbReference type="Gene3D" id="1.10.287.570">
    <property type="entry name" value="Helical hairpin bin"/>
    <property type="match status" value="1"/>
</dbReference>
<evidence type="ECO:0000256" key="5">
    <source>
        <dbReference type="ARBA" id="ARBA00022692"/>
    </source>
</evidence>
<keyword evidence="3" id="KW-0813">Transport</keyword>
<feature type="domain" description="Band 3 cytoplasmic" evidence="12">
    <location>
        <begin position="7"/>
        <end position="198"/>
    </location>
</feature>
<comment type="similarity">
    <text evidence="2">Belongs to the anion exchanger (TC 2.A.31) family.</text>
</comment>
<protein>
    <recommendedName>
        <fullName evidence="15">Anion exchange protein</fullName>
    </recommendedName>
</protein>
<keyword evidence="4" id="KW-1003">Cell membrane</keyword>
<keyword evidence="8 10" id="KW-0472">Membrane</keyword>
<dbReference type="SUPFAM" id="SSF55804">
    <property type="entry name" value="Phoshotransferase/anion transport protein"/>
    <property type="match status" value="1"/>
</dbReference>
<keyword evidence="5 10" id="KW-0812">Transmembrane</keyword>
<feature type="domain" description="Bicarbonate transporter-like transmembrane" evidence="11">
    <location>
        <begin position="243"/>
        <end position="301"/>
    </location>
</feature>
<dbReference type="Pfam" id="PF00955">
    <property type="entry name" value="HCO3_cotransp"/>
    <property type="match status" value="2"/>
</dbReference>
<evidence type="ECO:0000256" key="8">
    <source>
        <dbReference type="ARBA" id="ARBA00023136"/>
    </source>
</evidence>
<evidence type="ECO:0008006" key="15">
    <source>
        <dbReference type="Google" id="ProtNLM"/>
    </source>
</evidence>
<comment type="subcellular location">
    <subcellularLocation>
        <location evidence="1">Cell membrane</location>
        <topology evidence="1">Multi-pass membrane protein</topology>
    </subcellularLocation>
</comment>
<evidence type="ECO:0000313" key="14">
    <source>
        <dbReference type="Proteomes" id="UP001217089"/>
    </source>
</evidence>
<dbReference type="InterPro" id="IPR011531">
    <property type="entry name" value="HCO3_transpt-like_TM_dom"/>
</dbReference>
<keyword evidence="6 10" id="KW-1133">Transmembrane helix</keyword>
<sequence length="666" mass="74499">MDVLRTYNDTYEWREAARWVKYEEVVEEGGKRWSKPHVASLSMQSLFELRNALADGVILLDFDCHSLPQAVDKILDEWIEKGQLDSKLRAHMRDVSLKYHKHGHVKRNKSKGTKLGDIPDESGRRSSMVALPSTPSFSSFENGNGNPSSPDLLHVPSDSNLSKYKPNTNFMRKIPKDAEVASVMVGEVEDLDKRLVAIEFRKTPSTHSFGNGGGAGGDGASFGEEDDHGGHGDDPALEMSKIPFLGLIRDIKRKVPFYLSDFKDAIHIQCLASFIYVFLGTMTPNVTFGGLLGEATDQYMGGFYDCGPKKYVGDVFFFSILLFLGTFSIAIALIDFKRTTVFPSMIRQRLSDFGVLIAILCMVGLDAVVGLDTPKLTVPTEFKPTRPGRGWFVNPFSDKNPWWLYLAASVPALLCTILVFLDQQITAVIVNRKENKLKKGVGYHLDMFVVAICVGIHSFLGLPWYVAATVSALAHINSLKKESECTAPGEKPTYLGYIPMPVLYGVFFFMGFQALRGMQLVDRLFLFIQPVKYQPDFPYIRHVPLLRIHLFTFIQVLCLGILWAVKTIKAISIGFPLMVLATGVVRKMLECVYTQNELKWIDDLLPGKSANEKKEKSAVPYKTFNGNINNAYLNGSKDDVMSKPKFFVSEECEISERKNGQGNTKL</sequence>
<evidence type="ECO:0000259" key="11">
    <source>
        <dbReference type="Pfam" id="PF00955"/>
    </source>
</evidence>
<feature type="compositionally biased region" description="Polar residues" evidence="9">
    <location>
        <begin position="133"/>
        <end position="149"/>
    </location>
</feature>
<proteinExistence type="inferred from homology"/>
<dbReference type="InterPro" id="IPR013769">
    <property type="entry name" value="Band3_cytoplasmic_dom"/>
</dbReference>
<comment type="caution">
    <text evidence="13">The sequence shown here is derived from an EMBL/GenBank/DDBJ whole genome shotgun (WGS) entry which is preliminary data.</text>
</comment>
<dbReference type="InterPro" id="IPR003020">
    <property type="entry name" value="HCO3_transpt_euk"/>
</dbReference>
<evidence type="ECO:0000256" key="4">
    <source>
        <dbReference type="ARBA" id="ARBA00022475"/>
    </source>
</evidence>
<evidence type="ECO:0000256" key="9">
    <source>
        <dbReference type="SAM" id="MobiDB-lite"/>
    </source>
</evidence>
<evidence type="ECO:0000259" key="12">
    <source>
        <dbReference type="Pfam" id="PF07565"/>
    </source>
</evidence>
<evidence type="ECO:0000256" key="10">
    <source>
        <dbReference type="SAM" id="Phobius"/>
    </source>
</evidence>
<feature type="compositionally biased region" description="Gly residues" evidence="9">
    <location>
        <begin position="210"/>
        <end position="220"/>
    </location>
</feature>
<organism evidence="13 14">
    <name type="scientific">Tegillarca granosa</name>
    <name type="common">Malaysian cockle</name>
    <name type="synonym">Anadara granosa</name>
    <dbReference type="NCBI Taxonomy" id="220873"/>
    <lineage>
        <taxon>Eukaryota</taxon>
        <taxon>Metazoa</taxon>
        <taxon>Spiralia</taxon>
        <taxon>Lophotrochozoa</taxon>
        <taxon>Mollusca</taxon>
        <taxon>Bivalvia</taxon>
        <taxon>Autobranchia</taxon>
        <taxon>Pteriomorphia</taxon>
        <taxon>Arcoida</taxon>
        <taxon>Arcoidea</taxon>
        <taxon>Arcidae</taxon>
        <taxon>Tegillarca</taxon>
    </lineage>
</organism>
<dbReference type="InterPro" id="IPR016152">
    <property type="entry name" value="PTrfase/Anion_transptr"/>
</dbReference>
<gene>
    <name evidence="13" type="ORF">KUTeg_008198</name>
</gene>
<evidence type="ECO:0000256" key="6">
    <source>
        <dbReference type="ARBA" id="ARBA00022989"/>
    </source>
</evidence>
<keyword evidence="14" id="KW-1185">Reference proteome</keyword>
<feature type="compositionally biased region" description="Basic residues" evidence="9">
    <location>
        <begin position="99"/>
        <end position="112"/>
    </location>
</feature>
<feature type="transmembrane region" description="Helical" evidence="10">
    <location>
        <begin position="402"/>
        <end position="421"/>
    </location>
</feature>
<accession>A0ABQ9FB81</accession>